<evidence type="ECO:0000313" key="3">
    <source>
        <dbReference type="EMBL" id="PRP85109.1"/>
    </source>
</evidence>
<keyword evidence="4" id="KW-1185">Reference proteome</keyword>
<comment type="caution">
    <text evidence="3">The sequence shown here is derived from an EMBL/GenBank/DDBJ whole genome shotgun (WGS) entry which is preliminary data.</text>
</comment>
<name>A0A2P6NME2_9EUKA</name>
<dbReference type="PANTHER" id="PTHR47447">
    <property type="entry name" value="OS03G0856100 PROTEIN"/>
    <property type="match status" value="1"/>
</dbReference>
<feature type="repeat" description="PPR" evidence="2">
    <location>
        <begin position="214"/>
        <end position="248"/>
    </location>
</feature>
<dbReference type="OrthoDB" id="2132482at2759"/>
<accession>A0A2P6NME2</accession>
<reference evidence="3 4" key="1">
    <citation type="journal article" date="2018" name="Genome Biol. Evol.">
        <title>Multiple Roots of Fruiting Body Formation in Amoebozoa.</title>
        <authorList>
            <person name="Hillmann F."/>
            <person name="Forbes G."/>
            <person name="Novohradska S."/>
            <person name="Ferling I."/>
            <person name="Riege K."/>
            <person name="Groth M."/>
            <person name="Westermann M."/>
            <person name="Marz M."/>
            <person name="Spaller T."/>
            <person name="Winckler T."/>
            <person name="Schaap P."/>
            <person name="Glockner G."/>
        </authorList>
    </citation>
    <scope>NUCLEOTIDE SEQUENCE [LARGE SCALE GENOMIC DNA]</scope>
    <source>
        <strain evidence="3 4">Jena</strain>
    </source>
</reference>
<protein>
    <submittedName>
        <fullName evidence="3">Pentatricopeptide repeat-containing protein</fullName>
    </submittedName>
</protein>
<feature type="repeat" description="PPR" evidence="2">
    <location>
        <begin position="179"/>
        <end position="213"/>
    </location>
</feature>
<dbReference type="InterPro" id="IPR011990">
    <property type="entry name" value="TPR-like_helical_dom_sf"/>
</dbReference>
<evidence type="ECO:0000256" key="2">
    <source>
        <dbReference type="PROSITE-ProRule" id="PRU00708"/>
    </source>
</evidence>
<feature type="repeat" description="PPR" evidence="2">
    <location>
        <begin position="144"/>
        <end position="178"/>
    </location>
</feature>
<evidence type="ECO:0000313" key="4">
    <source>
        <dbReference type="Proteomes" id="UP000241769"/>
    </source>
</evidence>
<dbReference type="Pfam" id="PF13041">
    <property type="entry name" value="PPR_2"/>
    <property type="match status" value="1"/>
</dbReference>
<dbReference type="NCBIfam" id="TIGR00756">
    <property type="entry name" value="PPR"/>
    <property type="match status" value="3"/>
</dbReference>
<organism evidence="3 4">
    <name type="scientific">Planoprotostelium fungivorum</name>
    <dbReference type="NCBI Taxonomy" id="1890364"/>
    <lineage>
        <taxon>Eukaryota</taxon>
        <taxon>Amoebozoa</taxon>
        <taxon>Evosea</taxon>
        <taxon>Variosea</taxon>
        <taxon>Cavosteliida</taxon>
        <taxon>Cavosteliaceae</taxon>
        <taxon>Planoprotostelium</taxon>
    </lineage>
</organism>
<dbReference type="PROSITE" id="PS51375">
    <property type="entry name" value="PPR"/>
    <property type="match status" value="3"/>
</dbReference>
<proteinExistence type="predicted"/>
<dbReference type="Proteomes" id="UP000241769">
    <property type="component" value="Unassembled WGS sequence"/>
</dbReference>
<gene>
    <name evidence="3" type="ORF">PROFUN_07180</name>
</gene>
<dbReference type="InParanoid" id="A0A2P6NME2"/>
<evidence type="ECO:0000256" key="1">
    <source>
        <dbReference type="ARBA" id="ARBA00022737"/>
    </source>
</evidence>
<dbReference type="EMBL" id="MDYQ01000050">
    <property type="protein sequence ID" value="PRP85109.1"/>
    <property type="molecule type" value="Genomic_DNA"/>
</dbReference>
<dbReference type="Gene3D" id="1.25.40.10">
    <property type="entry name" value="Tetratricopeptide repeat domain"/>
    <property type="match status" value="2"/>
</dbReference>
<dbReference type="STRING" id="1890364.A0A2P6NME2"/>
<dbReference type="PANTHER" id="PTHR47447:SF17">
    <property type="entry name" value="OS12G0638900 PROTEIN"/>
    <property type="match status" value="1"/>
</dbReference>
<dbReference type="Pfam" id="PF13812">
    <property type="entry name" value="PPR_3"/>
    <property type="match status" value="1"/>
</dbReference>
<dbReference type="InterPro" id="IPR002885">
    <property type="entry name" value="PPR_rpt"/>
</dbReference>
<dbReference type="AlphaFoldDB" id="A0A2P6NME2"/>
<sequence length="262" mass="30351">MSVLVAPSNGDIAQPMSQNLIRTLQEDGVTMETYATLINHFAKSSDISDHKDKMIHWFEEMRRIGTPLQTSYDDVIGAFAVDKRLKEDKDTKSMLNYVQMMKKDGLKPDLIMFTHVIRHFALIPDTPQMLFWWSELNHHEVRPDAYLYTIVINHFANNSDTKEVLNWMKKMEDEGIEPSNFTYNAVINHYASMSDVDQTLHWVGELKSHGYAPDQVTYAALIKVFSNHNNVDMMVKYLNEMRETGYKPHANTVKILKKHKLA</sequence>
<keyword evidence="1" id="KW-0677">Repeat</keyword>